<feature type="region of interest" description="Disordered" evidence="1">
    <location>
        <begin position="38"/>
        <end position="58"/>
    </location>
</feature>
<organism evidence="2 3">
    <name type="scientific">Sphingomonas glacialis</name>
    <dbReference type="NCBI Taxonomy" id="658225"/>
    <lineage>
        <taxon>Bacteria</taxon>
        <taxon>Pseudomonadati</taxon>
        <taxon>Pseudomonadota</taxon>
        <taxon>Alphaproteobacteria</taxon>
        <taxon>Sphingomonadales</taxon>
        <taxon>Sphingomonadaceae</taxon>
        <taxon>Sphingomonas</taxon>
    </lineage>
</organism>
<sequence length="129" mass="14269">MVTRFGDLKSQSAEWYFATMFRGHYTDVSSQHAASGASTHTIARAIPPRPSVAKKANATAKPIVGGEMTLSKKTNTIERAFELACEGECRTLSGLVERLSSEGFNDVQEHFFCHSTRRQLKEALSFLDL</sequence>
<gene>
    <name evidence="2" type="ORF">GCM10008023_41090</name>
</gene>
<evidence type="ECO:0000256" key="1">
    <source>
        <dbReference type="SAM" id="MobiDB-lite"/>
    </source>
</evidence>
<evidence type="ECO:0000313" key="2">
    <source>
        <dbReference type="EMBL" id="GHH26469.1"/>
    </source>
</evidence>
<reference evidence="3" key="1">
    <citation type="journal article" date="2019" name="Int. J. Syst. Evol. Microbiol.">
        <title>The Global Catalogue of Microorganisms (GCM) 10K type strain sequencing project: providing services to taxonomists for standard genome sequencing and annotation.</title>
        <authorList>
            <consortium name="The Broad Institute Genomics Platform"/>
            <consortium name="The Broad Institute Genome Sequencing Center for Infectious Disease"/>
            <person name="Wu L."/>
            <person name="Ma J."/>
        </authorList>
    </citation>
    <scope>NUCLEOTIDE SEQUENCE [LARGE SCALE GENOMIC DNA]</scope>
    <source>
        <strain evidence="3">CGMCC 1.8957</strain>
    </source>
</reference>
<dbReference type="EMBL" id="BNAQ01000015">
    <property type="protein sequence ID" value="GHH26469.1"/>
    <property type="molecule type" value="Genomic_DNA"/>
</dbReference>
<evidence type="ECO:0000313" key="3">
    <source>
        <dbReference type="Proteomes" id="UP000652430"/>
    </source>
</evidence>
<proteinExistence type="predicted"/>
<accession>A0ABQ3LUW3</accession>
<comment type="caution">
    <text evidence="2">The sequence shown here is derived from an EMBL/GenBank/DDBJ whole genome shotgun (WGS) entry which is preliminary data.</text>
</comment>
<dbReference type="Proteomes" id="UP000652430">
    <property type="component" value="Unassembled WGS sequence"/>
</dbReference>
<protein>
    <submittedName>
        <fullName evidence="2">Uncharacterized protein</fullName>
    </submittedName>
</protein>
<name>A0ABQ3LUW3_9SPHN</name>
<keyword evidence="3" id="KW-1185">Reference proteome</keyword>